<dbReference type="GO" id="GO:0016491">
    <property type="term" value="F:oxidoreductase activity"/>
    <property type="evidence" value="ECO:0007669"/>
    <property type="project" value="InterPro"/>
</dbReference>
<dbReference type="EMBL" id="SJSK01000002">
    <property type="protein sequence ID" value="TCC92188.1"/>
    <property type="molecule type" value="Genomic_DNA"/>
</dbReference>
<keyword evidence="8" id="KW-1185">Reference proteome</keyword>
<keyword evidence="2" id="KW-0201">Cytochrome c-type biogenesis</keyword>
<feature type="domain" description="Thioredoxin" evidence="6">
    <location>
        <begin position="319"/>
        <end position="461"/>
    </location>
</feature>
<feature type="chain" id="PRO_5020304937" evidence="5">
    <location>
        <begin position="22"/>
        <end position="462"/>
    </location>
</feature>
<dbReference type="PROSITE" id="PS51352">
    <property type="entry name" value="THIOREDOXIN_2"/>
    <property type="match status" value="1"/>
</dbReference>
<comment type="subcellular location">
    <subcellularLocation>
        <location evidence="1">Cell envelope</location>
    </subcellularLocation>
</comment>
<evidence type="ECO:0000256" key="5">
    <source>
        <dbReference type="SAM" id="SignalP"/>
    </source>
</evidence>
<dbReference type="InterPro" id="IPR013766">
    <property type="entry name" value="Thioredoxin_domain"/>
</dbReference>
<protein>
    <submittedName>
        <fullName evidence="7">TlpA family protein disulfide reductase</fullName>
    </submittedName>
</protein>
<keyword evidence="4" id="KW-0676">Redox-active center</keyword>
<name>A0A4R0MY14_9SPHI</name>
<dbReference type="PROSITE" id="PS00194">
    <property type="entry name" value="THIOREDOXIN_1"/>
    <property type="match status" value="1"/>
</dbReference>
<dbReference type="InterPro" id="IPR017937">
    <property type="entry name" value="Thioredoxin_CS"/>
</dbReference>
<evidence type="ECO:0000259" key="6">
    <source>
        <dbReference type="PROSITE" id="PS51352"/>
    </source>
</evidence>
<evidence type="ECO:0000256" key="4">
    <source>
        <dbReference type="ARBA" id="ARBA00023284"/>
    </source>
</evidence>
<evidence type="ECO:0000256" key="1">
    <source>
        <dbReference type="ARBA" id="ARBA00004196"/>
    </source>
</evidence>
<keyword evidence="3" id="KW-1015">Disulfide bond</keyword>
<dbReference type="Gene3D" id="3.40.30.10">
    <property type="entry name" value="Glutaredoxin"/>
    <property type="match status" value="1"/>
</dbReference>
<keyword evidence="5" id="KW-0732">Signal</keyword>
<feature type="signal peptide" evidence="5">
    <location>
        <begin position="1"/>
        <end position="21"/>
    </location>
</feature>
<reference evidence="7 8" key="1">
    <citation type="submission" date="2019-02" db="EMBL/GenBank/DDBJ databases">
        <title>Pedobacter sp. RP-1-13 sp. nov., isolated from Arctic soil.</title>
        <authorList>
            <person name="Dahal R.H."/>
        </authorList>
    </citation>
    <scope>NUCLEOTIDE SEQUENCE [LARGE SCALE GENOMIC DNA]</scope>
    <source>
        <strain evidence="7 8">RP-1-13</strain>
    </source>
</reference>
<dbReference type="OrthoDB" id="1095575at2"/>
<comment type="caution">
    <text evidence="7">The sequence shown here is derived from an EMBL/GenBank/DDBJ whole genome shotgun (WGS) entry which is preliminary data.</text>
</comment>
<evidence type="ECO:0000313" key="8">
    <source>
        <dbReference type="Proteomes" id="UP000292884"/>
    </source>
</evidence>
<proteinExistence type="predicted"/>
<gene>
    <name evidence="7" type="ORF">EZ428_10695</name>
</gene>
<dbReference type="Proteomes" id="UP000292884">
    <property type="component" value="Unassembled WGS sequence"/>
</dbReference>
<dbReference type="Pfam" id="PF08534">
    <property type="entry name" value="Redoxin"/>
    <property type="match status" value="1"/>
</dbReference>
<organism evidence="7 8">
    <name type="scientific">Pedobacter frigiditerrae</name>
    <dbReference type="NCBI Taxonomy" id="2530452"/>
    <lineage>
        <taxon>Bacteria</taxon>
        <taxon>Pseudomonadati</taxon>
        <taxon>Bacteroidota</taxon>
        <taxon>Sphingobacteriia</taxon>
        <taxon>Sphingobacteriales</taxon>
        <taxon>Sphingobacteriaceae</taxon>
        <taxon>Pedobacter</taxon>
    </lineage>
</organism>
<dbReference type="PANTHER" id="PTHR42852:SF6">
    <property type="entry name" value="THIOL:DISULFIDE INTERCHANGE PROTEIN DSBE"/>
    <property type="match status" value="1"/>
</dbReference>
<dbReference type="GO" id="GO:0017004">
    <property type="term" value="P:cytochrome complex assembly"/>
    <property type="evidence" value="ECO:0007669"/>
    <property type="project" value="UniProtKB-KW"/>
</dbReference>
<dbReference type="AlphaFoldDB" id="A0A4R0MY14"/>
<accession>A0A4R0MY14</accession>
<dbReference type="InterPro" id="IPR013740">
    <property type="entry name" value="Redoxin"/>
</dbReference>
<sequence length="462" mass="51765">MNIKKLGAVLCFAFAALGANAQQGVEVTGKLKFSKPRTVKLFAVNEGKTTEIATIIPSKTGDFGFHFFPDYEGLYVIGTGTTINGADNYKFYFKGGDKLSMIINDSTYVLNGKLNTKENVVLSQWHDLTYTIERKSVNFMKVGNSTFLDFFPEFEEVYAKSKTFLNGKATGNIKFDAQVKDILKLDLATYATTFLNTPRSAHPSVEEYIDYYSTLKAEDFSKNASLTYNYPWGSRLISSIILVNMRQRDIKFLPGLPGLKNQLDMVVSDTLKGDLILDRAASYKNYDDYITLKNEYGKYVITKGQKQRDMDILTPLATLKPGDAALNFSYADKDGKTVTLASLKGKVVLVDVWATWCGPCLGEIPSLKKLEEEMKGKDVQIISLSTDDPKDKEKWQKMIKDKELGGMQLWAGGPGNDFSKYYKVNTIPRFLVFDKNGKIVSVDSPRPSDPRLKTLLEKELAK</sequence>
<dbReference type="GO" id="GO:0030313">
    <property type="term" value="C:cell envelope"/>
    <property type="evidence" value="ECO:0007669"/>
    <property type="project" value="UniProtKB-SubCell"/>
</dbReference>
<dbReference type="InterPro" id="IPR036249">
    <property type="entry name" value="Thioredoxin-like_sf"/>
</dbReference>
<dbReference type="SUPFAM" id="SSF52833">
    <property type="entry name" value="Thioredoxin-like"/>
    <property type="match status" value="1"/>
</dbReference>
<dbReference type="InterPro" id="IPR050553">
    <property type="entry name" value="Thioredoxin_ResA/DsbE_sf"/>
</dbReference>
<dbReference type="CDD" id="cd02966">
    <property type="entry name" value="TlpA_like_family"/>
    <property type="match status" value="1"/>
</dbReference>
<evidence type="ECO:0000313" key="7">
    <source>
        <dbReference type="EMBL" id="TCC92188.1"/>
    </source>
</evidence>
<evidence type="ECO:0000256" key="3">
    <source>
        <dbReference type="ARBA" id="ARBA00023157"/>
    </source>
</evidence>
<dbReference type="PANTHER" id="PTHR42852">
    <property type="entry name" value="THIOL:DISULFIDE INTERCHANGE PROTEIN DSBE"/>
    <property type="match status" value="1"/>
</dbReference>
<evidence type="ECO:0000256" key="2">
    <source>
        <dbReference type="ARBA" id="ARBA00022748"/>
    </source>
</evidence>
<dbReference type="RefSeq" id="WP_131553129.1">
    <property type="nucleotide sequence ID" value="NZ_SJSK01000002.1"/>
</dbReference>